<proteinExistence type="predicted"/>
<feature type="chain" id="PRO_5046633896" evidence="1">
    <location>
        <begin position="29"/>
        <end position="541"/>
    </location>
</feature>
<evidence type="ECO:0000256" key="1">
    <source>
        <dbReference type="SAM" id="SignalP"/>
    </source>
</evidence>
<sequence length="541" mass="54554">MSARRKFVSVLSTLGVIGAVAVSGFTTAAPAVAASSPNAWPAHVFAPFVDTWSNNVTLTEAANTYGTKFFTIAFVDGTGCQWSIGEQSTVQSEIDSLRAVGGDVSVSFGGYTTDNNLTELGDSCSSPEAAAAQIESVVTTFNLSHLDFDIEATSLTNSTGIDRRDKALAEVRSWASSNGRSLSISFTVPATSGGLSGDGVSLLNNAHADGFTPDVVNLMTMDYGASGVEMGNAANSAVDAAAGQVASAFGISSAAAYAKLGNTPMIGQNDSAGEIFTLADAASVESYDASKGIALLSYWDENRDNGGCPGTTTASGTCSGISQSTGDFARAFQPFTSGSSTGGGSGSGSALAGTWTQCASENGTCAVDGHKTVAFGAAGKFNYGTLGNSTPCTTGVFGDPDPGVVKACYTETPPPASNTWTSCAAENGSCSFAGVMTVAYGANGSYNYATLPGGTTCSNSVFGDPASGSVKSCYVIAPPPSFTTWTSCAAENGSCSFSGTHEVAYGANGQYSYQAVTNATGCSNSVFGDPIPGTVKSCYVQ</sequence>
<feature type="signal peptide" evidence="1">
    <location>
        <begin position="1"/>
        <end position="28"/>
    </location>
</feature>
<keyword evidence="4" id="KW-1185">Reference proteome</keyword>
<dbReference type="InterPro" id="IPR006311">
    <property type="entry name" value="TAT_signal"/>
</dbReference>
<dbReference type="RefSeq" id="WP_030252966.1">
    <property type="nucleotide sequence ID" value="NZ_JBHEZZ010000007.1"/>
</dbReference>
<protein>
    <submittedName>
        <fullName evidence="3">Chitinase</fullName>
    </submittedName>
</protein>
<reference evidence="3 4" key="1">
    <citation type="submission" date="2024-09" db="EMBL/GenBank/DDBJ databases">
        <authorList>
            <person name="Lee S.D."/>
        </authorList>
    </citation>
    <scope>NUCLEOTIDE SEQUENCE [LARGE SCALE GENOMIC DNA]</scope>
    <source>
        <strain evidence="3 4">N1-5</strain>
    </source>
</reference>
<dbReference type="CDD" id="cd06543">
    <property type="entry name" value="GH18_PF-ChiA-like"/>
    <property type="match status" value="1"/>
</dbReference>
<organism evidence="3 4">
    <name type="scientific">Streptacidiphilus cavernicola</name>
    <dbReference type="NCBI Taxonomy" id="3342716"/>
    <lineage>
        <taxon>Bacteria</taxon>
        <taxon>Bacillati</taxon>
        <taxon>Actinomycetota</taxon>
        <taxon>Actinomycetes</taxon>
        <taxon>Kitasatosporales</taxon>
        <taxon>Streptomycetaceae</taxon>
        <taxon>Streptacidiphilus</taxon>
    </lineage>
</organism>
<dbReference type="PROSITE" id="PS51318">
    <property type="entry name" value="TAT"/>
    <property type="match status" value="1"/>
</dbReference>
<evidence type="ECO:0000313" key="3">
    <source>
        <dbReference type="EMBL" id="MFC1402559.1"/>
    </source>
</evidence>
<dbReference type="EMBL" id="JBHEZZ010000007">
    <property type="protein sequence ID" value="MFC1402559.1"/>
    <property type="molecule type" value="Genomic_DNA"/>
</dbReference>
<dbReference type="InterPro" id="IPR052750">
    <property type="entry name" value="GH18_Chitinase"/>
</dbReference>
<gene>
    <name evidence="3" type="ORF">ACEZDJ_14830</name>
</gene>
<name>A0ABV6UM89_9ACTN</name>
<dbReference type="Gene3D" id="3.20.20.80">
    <property type="entry name" value="Glycosidases"/>
    <property type="match status" value="1"/>
</dbReference>
<evidence type="ECO:0000313" key="4">
    <source>
        <dbReference type="Proteomes" id="UP001592528"/>
    </source>
</evidence>
<dbReference type="InterPro" id="IPR001223">
    <property type="entry name" value="Glyco_hydro18_cat"/>
</dbReference>
<dbReference type="Pfam" id="PF00704">
    <property type="entry name" value="Glyco_hydro_18"/>
    <property type="match status" value="1"/>
</dbReference>
<comment type="caution">
    <text evidence="3">The sequence shown here is derived from an EMBL/GenBank/DDBJ whole genome shotgun (WGS) entry which is preliminary data.</text>
</comment>
<feature type="domain" description="GH18" evidence="2">
    <location>
        <begin position="48"/>
        <end position="236"/>
    </location>
</feature>
<keyword evidence="1" id="KW-0732">Signal</keyword>
<dbReference type="SUPFAM" id="SSF51445">
    <property type="entry name" value="(Trans)glycosidases"/>
    <property type="match status" value="1"/>
</dbReference>
<dbReference type="PANTHER" id="PTHR42976:SF1">
    <property type="entry name" value="GH18 DOMAIN-CONTAINING PROTEIN-RELATED"/>
    <property type="match status" value="1"/>
</dbReference>
<evidence type="ECO:0000259" key="2">
    <source>
        <dbReference type="Pfam" id="PF00704"/>
    </source>
</evidence>
<dbReference type="PANTHER" id="PTHR42976">
    <property type="entry name" value="BIFUNCTIONAL CHITINASE/LYSOZYME-RELATED"/>
    <property type="match status" value="1"/>
</dbReference>
<accession>A0ABV6UM89</accession>
<dbReference type="InterPro" id="IPR017853">
    <property type="entry name" value="GH"/>
</dbReference>
<dbReference type="Proteomes" id="UP001592528">
    <property type="component" value="Unassembled WGS sequence"/>
</dbReference>